<evidence type="ECO:0000313" key="2">
    <source>
        <dbReference type="EMBL" id="MFC4393401.1"/>
    </source>
</evidence>
<evidence type="ECO:0000256" key="1">
    <source>
        <dbReference type="SAM" id="SignalP"/>
    </source>
</evidence>
<evidence type="ECO:0000313" key="3">
    <source>
        <dbReference type="Proteomes" id="UP001595719"/>
    </source>
</evidence>
<keyword evidence="1" id="KW-0732">Signal</keyword>
<feature type="signal peptide" evidence="1">
    <location>
        <begin position="1"/>
        <end position="21"/>
    </location>
</feature>
<dbReference type="EMBL" id="JBHSCO010000006">
    <property type="protein sequence ID" value="MFC4393401.1"/>
    <property type="molecule type" value="Genomic_DNA"/>
</dbReference>
<reference evidence="3" key="1">
    <citation type="journal article" date="2019" name="Int. J. Syst. Evol. Microbiol.">
        <title>The Global Catalogue of Microorganisms (GCM) 10K type strain sequencing project: providing services to taxonomists for standard genome sequencing and annotation.</title>
        <authorList>
            <consortium name="The Broad Institute Genomics Platform"/>
            <consortium name="The Broad Institute Genome Sequencing Center for Infectious Disease"/>
            <person name="Wu L."/>
            <person name="Ma J."/>
        </authorList>
    </citation>
    <scope>NUCLEOTIDE SEQUENCE [LARGE SCALE GENOMIC DNA]</scope>
    <source>
        <strain evidence="3">CGMCC 1.15345</strain>
    </source>
</reference>
<keyword evidence="3" id="KW-1185">Reference proteome</keyword>
<organism evidence="2 3">
    <name type="scientific">Flavobacterium quisquiliarum</name>
    <dbReference type="NCBI Taxonomy" id="1834436"/>
    <lineage>
        <taxon>Bacteria</taxon>
        <taxon>Pseudomonadati</taxon>
        <taxon>Bacteroidota</taxon>
        <taxon>Flavobacteriia</taxon>
        <taxon>Flavobacteriales</taxon>
        <taxon>Flavobacteriaceae</taxon>
        <taxon>Flavobacterium</taxon>
    </lineage>
</organism>
<gene>
    <name evidence="2" type="ORF">ACFOY0_20585</name>
</gene>
<dbReference type="RefSeq" id="WP_179004080.1">
    <property type="nucleotide sequence ID" value="NZ_JBHSCO010000006.1"/>
</dbReference>
<dbReference type="Proteomes" id="UP001595719">
    <property type="component" value="Unassembled WGS sequence"/>
</dbReference>
<name>A0ABV8WDR6_9FLAO</name>
<sequence>MKKTALTIGLFSLVMVAASFANPEASNKIIEINPPTGTGATNGGRQKADFAALRKSEVNSKHLNSFAADSQSKRMTVKVD</sequence>
<accession>A0ABV8WDR6</accession>
<comment type="caution">
    <text evidence="2">The sequence shown here is derived from an EMBL/GenBank/DDBJ whole genome shotgun (WGS) entry which is preliminary data.</text>
</comment>
<feature type="chain" id="PRO_5047028361" evidence="1">
    <location>
        <begin position="22"/>
        <end position="80"/>
    </location>
</feature>
<proteinExistence type="predicted"/>
<protein>
    <submittedName>
        <fullName evidence="2">Uncharacterized protein</fullName>
    </submittedName>
</protein>